<keyword evidence="1" id="KW-1133">Transmembrane helix</keyword>
<gene>
    <name evidence="3" type="ORF">NQ502_13545</name>
</gene>
<dbReference type="EMBL" id="CP102290">
    <property type="protein sequence ID" value="UWP58402.1"/>
    <property type="molecule type" value="Genomic_DNA"/>
</dbReference>
<proteinExistence type="predicted"/>
<keyword evidence="1" id="KW-0812">Transmembrane</keyword>
<sequence length="583" mass="65594">MVQTRKKYGKLLKALCFLAVLFLCSAVECRADLKSSDALQNSEWTLLTEYEIGNNTANLQAMCSTDKYVVCLINASNAAPEPDTLVAFYKGSTDENGNEVRPYSYAKSVTEMDYEHGNGMAYNPYTRELVIAGGRNLSPENKGCLFIVDADTLKFKRKVKISDDWNVQAIDFSLTNNNYLIQKSGDGGFGFVEADLDFNITNELGDMIDLGGAGTFQDLCVCGDDIISIPYNKNTKYNGTVQVYSRKEQQLLGQYQLSLASDSEIVEAESISELSPGSFVLGCAIRNPRRIALYGATLPMAYNIETSIENGTITESAEGIDLGSDYTIEYQPIENYEVKEITVDDQPVTVREYKESYLFSSLTRDHRINVICTEIPKFEIETDAVNGTIDEKQLIYRDKDVTVEFAPDEHYEIDKLVVDGKDAVPDKDQTSVTFKKIKTPHSVSVTFKEIPAYMVTAEAKNGTVSKKASRVYSDENYTVSFKPAKDYVLKNIYVDGVKVKHIVNDEEFTFANIQRPHDIQVIYVWKYTVFLWVLCAALAAVGASYVVLSVKRFQKKKKRRAELEVLRIENRVEYPEPEEDPEE</sequence>
<evidence type="ECO:0000256" key="1">
    <source>
        <dbReference type="SAM" id="Phobius"/>
    </source>
</evidence>
<feature type="signal peptide" evidence="2">
    <location>
        <begin position="1"/>
        <end position="26"/>
    </location>
</feature>
<evidence type="ECO:0000313" key="3">
    <source>
        <dbReference type="EMBL" id="UWP58402.1"/>
    </source>
</evidence>
<keyword evidence="4" id="KW-1185">Reference proteome</keyword>
<feature type="transmembrane region" description="Helical" evidence="1">
    <location>
        <begin position="529"/>
        <end position="550"/>
    </location>
</feature>
<dbReference type="SUPFAM" id="SSF75011">
    <property type="entry name" value="3-carboxy-cis,cis-mucoante lactonizing enzyme"/>
    <property type="match status" value="1"/>
</dbReference>
<evidence type="ECO:0000256" key="2">
    <source>
        <dbReference type="SAM" id="SignalP"/>
    </source>
</evidence>
<dbReference type="RefSeq" id="WP_049898086.1">
    <property type="nucleotide sequence ID" value="NZ_CABLBR010000008.1"/>
</dbReference>
<evidence type="ECO:0000313" key="4">
    <source>
        <dbReference type="Proteomes" id="UP001060164"/>
    </source>
</evidence>
<evidence type="ECO:0008006" key="5">
    <source>
        <dbReference type="Google" id="ProtNLM"/>
    </source>
</evidence>
<keyword evidence="1" id="KW-0472">Membrane</keyword>
<keyword evidence="2" id="KW-0732">Signal</keyword>
<reference evidence="3" key="1">
    <citation type="journal article" date="2022" name="Cell">
        <title>Design, construction, and in vivo augmentation of a complex gut microbiome.</title>
        <authorList>
            <person name="Cheng A.G."/>
            <person name="Ho P.Y."/>
            <person name="Aranda-Diaz A."/>
            <person name="Jain S."/>
            <person name="Yu F.B."/>
            <person name="Meng X."/>
            <person name="Wang M."/>
            <person name="Iakiviak M."/>
            <person name="Nagashima K."/>
            <person name="Zhao A."/>
            <person name="Murugkar P."/>
            <person name="Patil A."/>
            <person name="Atabakhsh K."/>
            <person name="Weakley A."/>
            <person name="Yan J."/>
            <person name="Brumbaugh A.R."/>
            <person name="Higginbottom S."/>
            <person name="Dimas A."/>
            <person name="Shiver A.L."/>
            <person name="Deutschbauer A."/>
            <person name="Neff N."/>
            <person name="Sonnenburg J.L."/>
            <person name="Huang K.C."/>
            <person name="Fischbach M.A."/>
        </authorList>
    </citation>
    <scope>NUCLEOTIDE SEQUENCE</scope>
    <source>
        <strain evidence="3">DSM 19829</strain>
    </source>
</reference>
<feature type="chain" id="PRO_5046211151" description="Bacterial repeat domain-containing protein" evidence="2">
    <location>
        <begin position="27"/>
        <end position="583"/>
    </location>
</feature>
<organism evidence="3 4">
    <name type="scientific">Ruminococcus gauvreauii</name>
    <dbReference type="NCBI Taxonomy" id="438033"/>
    <lineage>
        <taxon>Bacteria</taxon>
        <taxon>Bacillati</taxon>
        <taxon>Bacillota</taxon>
        <taxon>Clostridia</taxon>
        <taxon>Eubacteriales</taxon>
        <taxon>Oscillospiraceae</taxon>
        <taxon>Ruminococcus</taxon>
    </lineage>
</organism>
<name>A0ABY5VDU2_9FIRM</name>
<protein>
    <recommendedName>
        <fullName evidence="5">Bacterial repeat domain-containing protein</fullName>
    </recommendedName>
</protein>
<dbReference type="Proteomes" id="UP001060164">
    <property type="component" value="Chromosome"/>
</dbReference>
<accession>A0ABY5VDU2</accession>